<dbReference type="AlphaFoldDB" id="A0A8D3Y0P0"/>
<evidence type="ECO:0000313" key="6">
    <source>
        <dbReference type="Proteomes" id="UP000031271"/>
    </source>
</evidence>
<feature type="chain" id="PRO_5034027860" description="Translation initiation factor 2 (IF-2, GTPase)" evidence="3">
    <location>
        <begin position="22"/>
        <end position="126"/>
    </location>
</feature>
<dbReference type="GeneID" id="77259802"/>
<reference evidence="4 6" key="3">
    <citation type="journal article" name="Genome Announc.">
        <title>Complete Genome Sequence of Pseudomonas balearica DSM 6083T.</title>
        <authorList>
            <person name="Bennasar-Figueras A."/>
            <person name="Salva-Serra F."/>
            <person name="Jaen-Luchoro D."/>
            <person name="Segui C."/>
            <person name="Aliaga F."/>
            <person name="Busquets A."/>
            <person name="Gomila M."/>
            <person name="Moore E.R."/>
            <person name="Lalucat J."/>
        </authorList>
    </citation>
    <scope>NUCLEOTIDE SEQUENCE [LARGE SCALE GENOMIC DNA]</scope>
    <source>
        <strain evidence="6">DSM 6083</strain>
        <strain evidence="4">DSM6083</strain>
    </source>
</reference>
<reference evidence="6" key="1">
    <citation type="submission" date="2014-03" db="EMBL/GenBank/DDBJ databases">
        <title>Complete genome of Pseudomonas balearica DSM 6083T, a sewage water isolate from an enrichment with 2-methylnaphthalene.</title>
        <authorList>
            <person name="Salva-Serra F."/>
            <person name="Jaen-Luchoro D."/>
            <person name="Busquets A."/>
            <person name="Pena A."/>
            <person name="Gomila M."/>
            <person name="Bosch R."/>
            <person name="Nogales B."/>
            <person name="Garcia-Valdes E."/>
            <person name="Lalucat J."/>
            <person name="Bennasar A."/>
        </authorList>
    </citation>
    <scope>NUCLEOTIDE SEQUENCE [LARGE SCALE GENOMIC DNA]</scope>
    <source>
        <strain evidence="6">DSM 6083</strain>
    </source>
</reference>
<evidence type="ECO:0000313" key="4">
    <source>
        <dbReference type="EMBL" id="AJE14939.1"/>
    </source>
</evidence>
<feature type="signal peptide" evidence="3">
    <location>
        <begin position="1"/>
        <end position="21"/>
    </location>
</feature>
<feature type="transmembrane region" description="Helical" evidence="2">
    <location>
        <begin position="97"/>
        <end position="116"/>
    </location>
</feature>
<keyword evidence="3" id="KW-0732">Signal</keyword>
<proteinExistence type="predicted"/>
<evidence type="ECO:0000256" key="1">
    <source>
        <dbReference type="SAM" id="Coils"/>
    </source>
</evidence>
<dbReference type="RefSeq" id="WP_043219556.1">
    <property type="nucleotide sequence ID" value="NZ_CP007511.1"/>
</dbReference>
<dbReference type="EMBL" id="FNHO01000004">
    <property type="protein sequence ID" value="SDM32962.1"/>
    <property type="molecule type" value="Genomic_DNA"/>
</dbReference>
<sequence>MRPAPLLISLALASAPALSFAQEAVEAPVPAPETAEASAPQAPPAAVVPQVLDFDIEATRASLARLRQENQRLKLQLQASQQAPAAPAPLLGDDQQWFVTGAAVGVISFILGLLLTRGRRRREWLN</sequence>
<evidence type="ECO:0000256" key="2">
    <source>
        <dbReference type="SAM" id="Phobius"/>
    </source>
</evidence>
<evidence type="ECO:0008006" key="8">
    <source>
        <dbReference type="Google" id="ProtNLM"/>
    </source>
</evidence>
<evidence type="ECO:0000313" key="7">
    <source>
        <dbReference type="Proteomes" id="UP000182276"/>
    </source>
</evidence>
<keyword evidence="2" id="KW-0472">Membrane</keyword>
<evidence type="ECO:0000256" key="3">
    <source>
        <dbReference type="SAM" id="SignalP"/>
    </source>
</evidence>
<keyword evidence="7" id="KW-1185">Reference proteome</keyword>
<keyword evidence="2" id="KW-0812">Transmembrane</keyword>
<accession>A0A8D3Y0P0</accession>
<keyword evidence="1" id="KW-0175">Coiled coil</keyword>
<gene>
    <name evidence="4" type="ORF">CL52_07710</name>
    <name evidence="5" type="ORF">SAMN05660875_10425</name>
</gene>
<organism evidence="4 6">
    <name type="scientific">Stutzerimonas balearica DSM 6083</name>
    <dbReference type="NCBI Taxonomy" id="1123016"/>
    <lineage>
        <taxon>Bacteria</taxon>
        <taxon>Pseudomonadati</taxon>
        <taxon>Pseudomonadota</taxon>
        <taxon>Gammaproteobacteria</taxon>
        <taxon>Pseudomonadales</taxon>
        <taxon>Pseudomonadaceae</taxon>
        <taxon>Stutzerimonas</taxon>
    </lineage>
</organism>
<keyword evidence="2" id="KW-1133">Transmembrane helix</keyword>
<evidence type="ECO:0000313" key="5">
    <source>
        <dbReference type="EMBL" id="SDM32962.1"/>
    </source>
</evidence>
<dbReference type="Proteomes" id="UP000031271">
    <property type="component" value="Chromosome"/>
</dbReference>
<dbReference type="EMBL" id="CP007511">
    <property type="protein sequence ID" value="AJE14939.1"/>
    <property type="molecule type" value="Genomic_DNA"/>
</dbReference>
<dbReference type="Proteomes" id="UP000182276">
    <property type="component" value="Unassembled WGS sequence"/>
</dbReference>
<dbReference type="KEGG" id="pbm:CL52_07710"/>
<feature type="coiled-coil region" evidence="1">
    <location>
        <begin position="56"/>
        <end position="83"/>
    </location>
</feature>
<name>A0A8D3Y0P0_9GAMM</name>
<protein>
    <recommendedName>
        <fullName evidence="8">Translation initiation factor 2 (IF-2, GTPase)</fullName>
    </recommendedName>
</protein>
<reference evidence="5 7" key="2">
    <citation type="submission" date="2016-10" db="EMBL/GenBank/DDBJ databases">
        <authorList>
            <person name="Varghese N."/>
            <person name="Submissions S."/>
        </authorList>
    </citation>
    <scope>NUCLEOTIDE SEQUENCE [LARGE SCALE GENOMIC DNA]</scope>
    <source>
        <strain evidence="5 7">DSM 6083</strain>
    </source>
</reference>